<dbReference type="AlphaFoldDB" id="A0A517P1I8"/>
<evidence type="ECO:0000313" key="4">
    <source>
        <dbReference type="Proteomes" id="UP000319817"/>
    </source>
</evidence>
<dbReference type="Proteomes" id="UP000319817">
    <property type="component" value="Chromosome"/>
</dbReference>
<evidence type="ECO:0000256" key="2">
    <source>
        <dbReference type="SAM" id="Phobius"/>
    </source>
</evidence>
<organism evidence="3 4">
    <name type="scientific">Stieleria marina</name>
    <dbReference type="NCBI Taxonomy" id="1930275"/>
    <lineage>
        <taxon>Bacteria</taxon>
        <taxon>Pseudomonadati</taxon>
        <taxon>Planctomycetota</taxon>
        <taxon>Planctomycetia</taxon>
        <taxon>Pirellulales</taxon>
        <taxon>Pirellulaceae</taxon>
        <taxon>Stieleria</taxon>
    </lineage>
</organism>
<sequence length="81" mass="8721">MTQDDDLEADSTDSSSPSKPWMKFAGLGMELASYSLGLAAIGYVIDLQRGHDKPYGAAAGTLVGFAFGMFRFIQRVSQTPQ</sequence>
<keyword evidence="2" id="KW-0812">Transmembrane</keyword>
<protein>
    <submittedName>
        <fullName evidence="3">F0F1-ATPase subunit (ATPase_gene1)</fullName>
    </submittedName>
</protein>
<dbReference type="Pfam" id="PF09527">
    <property type="entry name" value="ATPase_gene1"/>
    <property type="match status" value="1"/>
</dbReference>
<feature type="transmembrane region" description="Helical" evidence="2">
    <location>
        <begin position="24"/>
        <end position="43"/>
    </location>
</feature>
<reference evidence="3 4" key="1">
    <citation type="submission" date="2019-02" db="EMBL/GenBank/DDBJ databases">
        <title>Deep-cultivation of Planctomycetes and their phenomic and genomic characterization uncovers novel biology.</title>
        <authorList>
            <person name="Wiegand S."/>
            <person name="Jogler M."/>
            <person name="Boedeker C."/>
            <person name="Pinto D."/>
            <person name="Vollmers J."/>
            <person name="Rivas-Marin E."/>
            <person name="Kohn T."/>
            <person name="Peeters S.H."/>
            <person name="Heuer A."/>
            <person name="Rast P."/>
            <person name="Oberbeckmann S."/>
            <person name="Bunk B."/>
            <person name="Jeske O."/>
            <person name="Meyerdierks A."/>
            <person name="Storesund J.E."/>
            <person name="Kallscheuer N."/>
            <person name="Luecker S."/>
            <person name="Lage O.M."/>
            <person name="Pohl T."/>
            <person name="Merkel B.J."/>
            <person name="Hornburger P."/>
            <person name="Mueller R.-W."/>
            <person name="Bruemmer F."/>
            <person name="Labrenz M."/>
            <person name="Spormann A.M."/>
            <person name="Op den Camp H."/>
            <person name="Overmann J."/>
            <person name="Amann R."/>
            <person name="Jetten M.S.M."/>
            <person name="Mascher T."/>
            <person name="Medema M.H."/>
            <person name="Devos D.P."/>
            <person name="Kaster A.-K."/>
            <person name="Ovreas L."/>
            <person name="Rohde M."/>
            <person name="Galperin M.Y."/>
            <person name="Jogler C."/>
        </authorList>
    </citation>
    <scope>NUCLEOTIDE SEQUENCE [LARGE SCALE GENOMIC DNA]</scope>
    <source>
        <strain evidence="3 4">K23_9</strain>
    </source>
</reference>
<proteinExistence type="predicted"/>
<dbReference type="EMBL" id="CP036526">
    <property type="protein sequence ID" value="QDT13242.1"/>
    <property type="molecule type" value="Genomic_DNA"/>
</dbReference>
<evidence type="ECO:0000313" key="3">
    <source>
        <dbReference type="EMBL" id="QDT13242.1"/>
    </source>
</evidence>
<dbReference type="InterPro" id="IPR032820">
    <property type="entry name" value="ATPase_put"/>
</dbReference>
<feature type="compositionally biased region" description="Acidic residues" evidence="1">
    <location>
        <begin position="1"/>
        <end position="11"/>
    </location>
</feature>
<name>A0A517P1I8_9BACT</name>
<feature type="region of interest" description="Disordered" evidence="1">
    <location>
        <begin position="1"/>
        <end position="20"/>
    </location>
</feature>
<keyword evidence="2" id="KW-0472">Membrane</keyword>
<gene>
    <name evidence="3" type="ORF">K239x_52590</name>
</gene>
<keyword evidence="2" id="KW-1133">Transmembrane helix</keyword>
<accession>A0A517P1I8</accession>
<evidence type="ECO:0000256" key="1">
    <source>
        <dbReference type="SAM" id="MobiDB-lite"/>
    </source>
</evidence>
<keyword evidence="4" id="KW-1185">Reference proteome</keyword>
<feature type="transmembrane region" description="Helical" evidence="2">
    <location>
        <begin position="55"/>
        <end position="73"/>
    </location>
</feature>